<sequence length="167" mass="18714">MRYIYFLLFLLLPLSLSAQYLTQPISAYNAVYGEVGGNGDVYSLNYDRIVFQQSLLKAALRVGVGTNLFFMKDEPSVYPIVPVEALGMVGRRQKHLEFGLGYTRRFTEDPELLHNMFFARIGFRYHTPDGGLVVRVAATPFVSPENEQTAPGPGLIPRFGLSIGRSF</sequence>
<evidence type="ECO:0000313" key="2">
    <source>
        <dbReference type="Proteomes" id="UP001597374"/>
    </source>
</evidence>
<organism evidence="1 2">
    <name type="scientific">Pontibacter ruber</name>
    <dbReference type="NCBI Taxonomy" id="1343895"/>
    <lineage>
        <taxon>Bacteria</taxon>
        <taxon>Pseudomonadati</taxon>
        <taxon>Bacteroidota</taxon>
        <taxon>Cytophagia</taxon>
        <taxon>Cytophagales</taxon>
        <taxon>Hymenobacteraceae</taxon>
        <taxon>Pontibacter</taxon>
    </lineage>
</organism>
<dbReference type="RefSeq" id="WP_250427484.1">
    <property type="nucleotide sequence ID" value="NZ_JALPRR010000001.1"/>
</dbReference>
<comment type="caution">
    <text evidence="1">The sequence shown here is derived from an EMBL/GenBank/DDBJ whole genome shotgun (WGS) entry which is preliminary data.</text>
</comment>
<dbReference type="EMBL" id="JBHUIM010000001">
    <property type="protein sequence ID" value="MFD2245837.1"/>
    <property type="molecule type" value="Genomic_DNA"/>
</dbReference>
<gene>
    <name evidence="1" type="ORF">ACFSKP_06195</name>
</gene>
<name>A0ABW5CU13_9BACT</name>
<accession>A0ABW5CU13</accession>
<evidence type="ECO:0000313" key="1">
    <source>
        <dbReference type="EMBL" id="MFD2245837.1"/>
    </source>
</evidence>
<proteinExistence type="predicted"/>
<evidence type="ECO:0008006" key="3">
    <source>
        <dbReference type="Google" id="ProtNLM"/>
    </source>
</evidence>
<reference evidence="2" key="1">
    <citation type="journal article" date="2019" name="Int. J. Syst. Evol. Microbiol.">
        <title>The Global Catalogue of Microorganisms (GCM) 10K type strain sequencing project: providing services to taxonomists for standard genome sequencing and annotation.</title>
        <authorList>
            <consortium name="The Broad Institute Genomics Platform"/>
            <consortium name="The Broad Institute Genome Sequencing Center for Infectious Disease"/>
            <person name="Wu L."/>
            <person name="Ma J."/>
        </authorList>
    </citation>
    <scope>NUCLEOTIDE SEQUENCE [LARGE SCALE GENOMIC DNA]</scope>
    <source>
        <strain evidence="2">CGMCC 4.1782</strain>
    </source>
</reference>
<dbReference type="Proteomes" id="UP001597374">
    <property type="component" value="Unassembled WGS sequence"/>
</dbReference>
<protein>
    <recommendedName>
        <fullName evidence="3">Outer membrane protein beta-barrel domain-containing protein</fullName>
    </recommendedName>
</protein>
<keyword evidence="2" id="KW-1185">Reference proteome</keyword>